<evidence type="ECO:0000256" key="3">
    <source>
        <dbReference type="ARBA" id="ARBA00022771"/>
    </source>
</evidence>
<name>A0A5J5ELX5_9PEZI</name>
<dbReference type="FunCoup" id="A0A5J5ELX5">
    <property type="interactions" value="930"/>
</dbReference>
<dbReference type="GO" id="GO:0008270">
    <property type="term" value="F:zinc ion binding"/>
    <property type="evidence" value="ECO:0007669"/>
    <property type="project" value="UniProtKB-KW"/>
</dbReference>
<dbReference type="Pfam" id="PF05131">
    <property type="entry name" value="Pep3_Vps18"/>
    <property type="match status" value="1"/>
</dbReference>
<reference evidence="11 12" key="1">
    <citation type="submission" date="2019-09" db="EMBL/GenBank/DDBJ databases">
        <title>Draft genome of the ectomycorrhizal ascomycete Sphaerosporella brunnea.</title>
        <authorList>
            <consortium name="DOE Joint Genome Institute"/>
            <person name="Benucci G.M."/>
            <person name="Marozzi G."/>
            <person name="Antonielli L."/>
            <person name="Sanchez S."/>
            <person name="Marco P."/>
            <person name="Wang X."/>
            <person name="Falini L.B."/>
            <person name="Barry K."/>
            <person name="Haridas S."/>
            <person name="Lipzen A."/>
            <person name="Labutti K."/>
            <person name="Grigoriev I.V."/>
            <person name="Murat C."/>
            <person name="Martin F."/>
            <person name="Albertini E."/>
            <person name="Donnini D."/>
            <person name="Bonito G."/>
        </authorList>
    </citation>
    <scope>NUCLEOTIDE SEQUENCE [LARGE SCALE GENOMIC DNA]</scope>
    <source>
        <strain evidence="11 12">Sb_GMNB300</strain>
    </source>
</reference>
<dbReference type="InParanoid" id="A0A5J5ELX5"/>
<evidence type="ECO:0000313" key="12">
    <source>
        <dbReference type="Proteomes" id="UP000326924"/>
    </source>
</evidence>
<dbReference type="Pfam" id="PF26148">
    <property type="entry name" value="VPS18_RING_C"/>
    <property type="match status" value="1"/>
</dbReference>
<dbReference type="InterPro" id="IPR058919">
    <property type="entry name" value="Pep3/Vps18_RING_C"/>
</dbReference>
<comment type="caution">
    <text evidence="11">The sequence shown here is derived from an EMBL/GenBank/DDBJ whole genome shotgun (WGS) entry which is preliminary data.</text>
</comment>
<dbReference type="GO" id="GO:0006886">
    <property type="term" value="P:intracellular protein transport"/>
    <property type="evidence" value="ECO:0007669"/>
    <property type="project" value="UniProtKB-UniRule"/>
</dbReference>
<gene>
    <name evidence="11" type="ORF">FN846DRAFT_994663</name>
</gene>
<evidence type="ECO:0000259" key="10">
    <source>
        <dbReference type="Pfam" id="PF26148"/>
    </source>
</evidence>
<dbReference type="AlphaFoldDB" id="A0A5J5ELX5"/>
<evidence type="ECO:0000256" key="8">
    <source>
        <dbReference type="SAM" id="Coils"/>
    </source>
</evidence>
<dbReference type="GO" id="GO:0006904">
    <property type="term" value="P:vesicle docking involved in exocytosis"/>
    <property type="evidence" value="ECO:0007669"/>
    <property type="project" value="TreeGrafter"/>
</dbReference>
<proteinExistence type="inferred from homology"/>
<dbReference type="GO" id="GO:0030897">
    <property type="term" value="C:HOPS complex"/>
    <property type="evidence" value="ECO:0007669"/>
    <property type="project" value="TreeGrafter"/>
</dbReference>
<sequence length="950" mass="107282">MAFDPAAFNPAAGFTDFADLAPIFHLEQVQLQFQVAADFAAVQVANNVIILALVSGRILRIDLANPQDVDDIDLPKRASEIGTIRKVFLDPTASHLIISTSHGENFYLHSRSTRPRHLSRLKNVHIECIAWSPALPSTSTREILVGAQDGCVYETYIEGLEESFMRREEKYCKVVYKTADGQPVTGLWVDMLPGKPDLRRVILTTPSAIMHWVGKIQRYGHADIASIFAKYFESEGPSIQDFKNGSSPYSMLSISPESTDDEDPARIFAWLTASGVYHGKLLIQPTTSELGTHVFSTSKLFSKAAIPTMKSPITSLALTEYHVIILCGTDIYAVNRLDDSIVFQEAVVDAGTKVLGLCSDVKKSTFWVFTTSEIFELVVSDEDRDLWRIHLTDKNFDDAMRFAKTLAQKDQVAVAHGDYLVAHGKYVEAAPVYGKSSKSFEEVALIFLENGEQDALRTYLLAKLMTLAPYSMQRIMVASWLVEVFMSRLNSLEDQLSTITSHAHASSTSHEALQAQLSRVEEEYQLFVNKYKGDLDRKTTYEIISSHGRQQELLYYANSIQDYSYVLAYWVQRGKWLGALDVLKRQTDPEMFYQYSSVLMANVPMETVDILMRQSNLKPRNLIPALLNYNKFASVPLNQNQAVRYLLYVIHQLGSQDAAVHNTLISIYASHPSQDEQQLLQYLEAHTGDSQYDSDFALRLCIQHGHVQSCVHIYSSMGQYADAVELALKHGNVELASIVADRPEDDPPLRKKLWLSVAKKVITQSDSIKNAIEFLKRCELLKIEDLIPFFPDFVVIDDFKEEICTALEDYSHNIDQLKKEMDESARTAEHIRSDIASLDRRYAIVEPGERCYVCQYPLLSRQFFVFPCQHAFHSDCLTTEVIKHSGVGKSRKIDDLQNHIQNVAGKKREKAIEEVDNLIASECILCSEFAIKRIDEPFVLPTEDLAEWAV</sequence>
<dbReference type="GO" id="GO:0007033">
    <property type="term" value="P:vacuole organization"/>
    <property type="evidence" value="ECO:0007669"/>
    <property type="project" value="TreeGrafter"/>
</dbReference>
<evidence type="ECO:0000256" key="2">
    <source>
        <dbReference type="ARBA" id="ARBA00022723"/>
    </source>
</evidence>
<dbReference type="PANTHER" id="PTHR23323:SF26">
    <property type="entry name" value="VACUOLAR PROTEIN SORTING-ASSOCIATED PROTEIN 18 HOMOLOG"/>
    <property type="match status" value="1"/>
</dbReference>
<comment type="subcellular location">
    <subcellularLocation>
        <location evidence="6">Endomembrane system</location>
        <topology evidence="6">Peripheral membrane protein</topology>
        <orientation evidence="6">Cytoplasmic side</orientation>
    </subcellularLocation>
</comment>
<dbReference type="EMBL" id="VXIS01000230">
    <property type="protein sequence ID" value="KAA8896036.1"/>
    <property type="molecule type" value="Genomic_DNA"/>
</dbReference>
<dbReference type="PANTHER" id="PTHR23323">
    <property type="entry name" value="VACUOLAR PROTEIN SORTING-ASSOCIATED PROTEIN"/>
    <property type="match status" value="1"/>
</dbReference>
<evidence type="ECO:0000256" key="4">
    <source>
        <dbReference type="ARBA" id="ARBA00022833"/>
    </source>
</evidence>
<evidence type="ECO:0000313" key="11">
    <source>
        <dbReference type="EMBL" id="KAA8896036.1"/>
    </source>
</evidence>
<protein>
    <submittedName>
        <fullName evidence="11">Pep3/Vps18/deep orange family-domain-containing protein</fullName>
    </submittedName>
</protein>
<keyword evidence="12" id="KW-1185">Reference proteome</keyword>
<evidence type="ECO:0000256" key="5">
    <source>
        <dbReference type="ARBA" id="ARBA00023136"/>
    </source>
</evidence>
<dbReference type="GO" id="GO:0048284">
    <property type="term" value="P:organelle fusion"/>
    <property type="evidence" value="ECO:0007669"/>
    <property type="project" value="TreeGrafter"/>
</dbReference>
<dbReference type="InterPro" id="IPR036322">
    <property type="entry name" value="WD40_repeat_dom_sf"/>
</dbReference>
<feature type="coiled-coil region" evidence="8">
    <location>
        <begin position="800"/>
        <end position="834"/>
    </location>
</feature>
<keyword evidence="4" id="KW-0862">Zinc</keyword>
<comment type="similarity">
    <text evidence="1">Belongs to the VPS18 family.</text>
</comment>
<evidence type="ECO:0000259" key="9">
    <source>
        <dbReference type="Pfam" id="PF05131"/>
    </source>
</evidence>
<keyword evidence="3" id="KW-0863">Zinc-finger</keyword>
<feature type="domain" description="Pep3/Vps18 RING C-terminal" evidence="10">
    <location>
        <begin position="845"/>
        <end position="933"/>
    </location>
</feature>
<dbReference type="InterPro" id="IPR007810">
    <property type="entry name" value="Pep3/Vps18_beta-prop"/>
</dbReference>
<dbReference type="CDD" id="cd16462">
    <property type="entry name" value="RING-H2_Pep3p-like"/>
    <property type="match status" value="1"/>
</dbReference>
<dbReference type="GO" id="GO:0030674">
    <property type="term" value="F:protein-macromolecule adaptor activity"/>
    <property type="evidence" value="ECO:0007669"/>
    <property type="project" value="TreeGrafter"/>
</dbReference>
<dbReference type="SUPFAM" id="SSF57850">
    <property type="entry name" value="RING/U-box"/>
    <property type="match status" value="1"/>
</dbReference>
<keyword evidence="2" id="KW-0479">Metal-binding</keyword>
<feature type="repeat" description="CHCR" evidence="7">
    <location>
        <begin position="613"/>
        <end position="770"/>
    </location>
</feature>
<accession>A0A5J5ELX5</accession>
<dbReference type="OrthoDB" id="1845386at2759"/>
<dbReference type="SUPFAM" id="SSF50978">
    <property type="entry name" value="WD40 repeat-like"/>
    <property type="match status" value="1"/>
</dbReference>
<dbReference type="GO" id="GO:0005768">
    <property type="term" value="C:endosome"/>
    <property type="evidence" value="ECO:0007669"/>
    <property type="project" value="TreeGrafter"/>
</dbReference>
<dbReference type="PROSITE" id="PS50236">
    <property type="entry name" value="CHCR"/>
    <property type="match status" value="1"/>
</dbReference>
<dbReference type="Proteomes" id="UP000326924">
    <property type="component" value="Unassembled WGS sequence"/>
</dbReference>
<organism evidence="11 12">
    <name type="scientific">Sphaerosporella brunnea</name>
    <dbReference type="NCBI Taxonomy" id="1250544"/>
    <lineage>
        <taxon>Eukaryota</taxon>
        <taxon>Fungi</taxon>
        <taxon>Dikarya</taxon>
        <taxon>Ascomycota</taxon>
        <taxon>Pezizomycotina</taxon>
        <taxon>Pezizomycetes</taxon>
        <taxon>Pezizales</taxon>
        <taxon>Pyronemataceae</taxon>
        <taxon>Sphaerosporella</taxon>
    </lineage>
</organism>
<dbReference type="GO" id="GO:0007032">
    <property type="term" value="P:endosome organization"/>
    <property type="evidence" value="ECO:0007669"/>
    <property type="project" value="TreeGrafter"/>
</dbReference>
<dbReference type="InterPro" id="IPR000547">
    <property type="entry name" value="Clathrin_H-chain/VPS_repeat"/>
</dbReference>
<evidence type="ECO:0000256" key="7">
    <source>
        <dbReference type="PROSITE-ProRule" id="PRU01006"/>
    </source>
</evidence>
<keyword evidence="8" id="KW-0175">Coiled coil</keyword>
<evidence type="ECO:0000256" key="6">
    <source>
        <dbReference type="ARBA" id="ARBA00029433"/>
    </source>
</evidence>
<keyword evidence="5" id="KW-0472">Membrane</keyword>
<feature type="domain" description="Pep3/Vps18 beta-propeller" evidence="9">
    <location>
        <begin position="22"/>
        <end position="379"/>
    </location>
</feature>
<evidence type="ECO:0000256" key="1">
    <source>
        <dbReference type="ARBA" id="ARBA00010454"/>
    </source>
</evidence>